<dbReference type="InterPro" id="IPR053910">
    <property type="entry name" value="RsmI_HTH"/>
</dbReference>
<dbReference type="InterPro" id="IPR014776">
    <property type="entry name" value="4pyrrole_Mease_sub2"/>
</dbReference>
<reference evidence="9" key="1">
    <citation type="submission" date="2018-07" db="EMBL/GenBank/DDBJ databases">
        <authorList>
            <person name="Quirk P.G."/>
            <person name="Krulwich T.A."/>
        </authorList>
    </citation>
    <scope>NUCLEOTIDE SEQUENCE</scope>
</reference>
<dbReference type="FunFam" id="3.40.1010.10:FF:000007">
    <property type="entry name" value="Ribosomal RNA small subunit methyltransferase I"/>
    <property type="match status" value="1"/>
</dbReference>
<dbReference type="GO" id="GO:0008168">
    <property type="term" value="F:methyltransferase activity"/>
    <property type="evidence" value="ECO:0007669"/>
    <property type="project" value="UniProtKB-KW"/>
</dbReference>
<dbReference type="InterPro" id="IPR008189">
    <property type="entry name" value="rRNA_ssu_MeTfrase_I"/>
</dbReference>
<keyword evidence="2" id="KW-0698">rRNA processing</keyword>
<evidence type="ECO:0000256" key="3">
    <source>
        <dbReference type="ARBA" id="ARBA00022603"/>
    </source>
</evidence>
<evidence type="ECO:0000259" key="8">
    <source>
        <dbReference type="Pfam" id="PF23016"/>
    </source>
</evidence>
<evidence type="ECO:0000256" key="2">
    <source>
        <dbReference type="ARBA" id="ARBA00022552"/>
    </source>
</evidence>
<dbReference type="EC" id="2.1.1.198" evidence="9"/>
<keyword evidence="4 9" id="KW-0808">Transferase</keyword>
<feature type="region of interest" description="Disordered" evidence="6">
    <location>
        <begin position="38"/>
        <end position="66"/>
    </location>
</feature>
<dbReference type="Pfam" id="PF23016">
    <property type="entry name" value="RsmI_C"/>
    <property type="match status" value="1"/>
</dbReference>
<dbReference type="HAMAP" id="MF_01877">
    <property type="entry name" value="16SrRNA_methyltr_I"/>
    <property type="match status" value="1"/>
</dbReference>
<evidence type="ECO:0000256" key="1">
    <source>
        <dbReference type="ARBA" id="ARBA00022490"/>
    </source>
</evidence>
<dbReference type="Pfam" id="PF00590">
    <property type="entry name" value="TP_methylase"/>
    <property type="match status" value="1"/>
</dbReference>
<organism evidence="9">
    <name type="scientific">metagenome</name>
    <dbReference type="NCBI Taxonomy" id="256318"/>
    <lineage>
        <taxon>unclassified sequences</taxon>
        <taxon>metagenomes</taxon>
    </lineage>
</organism>
<keyword evidence="3 9" id="KW-0489">Methyltransferase</keyword>
<proteinExistence type="inferred from homology"/>
<sequence>MRVGAKVQDATMTAAAISSGAVRAALLREVKRIIAPMAPVARSRKPARRQPSDTRSARKQPQSAEAASEAGALAPALYLVATPIGNARDITLRALAVLNAVEAIACEDTRVTARLLAIHGIRKPLVPCHDHNERTAATQLVARIKAGAAIAFVSDAGTPLISDPGFRLVQTCIEEGVTVVPVPGPSAVMAALSVAGMPCERFFFAGFLPPRQTARLKEIEVLATLPATLVVMEAPHRLAATLADLARVLGARPAAVTRELTKLFEEVRRGTLPELAAAVAAGPPPKGEVTLVIGPAAAAAAPDPADIDRMLSEALVGSSPRAAATAVAQELDLPRRPLYARAIALDRGHAALEDDVAEDVADDGDA</sequence>
<feature type="domain" description="RsmI HTH" evidence="8">
    <location>
        <begin position="302"/>
        <end position="345"/>
    </location>
</feature>
<accession>A0A380TD19</accession>
<evidence type="ECO:0000256" key="6">
    <source>
        <dbReference type="SAM" id="MobiDB-lite"/>
    </source>
</evidence>
<dbReference type="GO" id="GO:0006364">
    <property type="term" value="P:rRNA processing"/>
    <property type="evidence" value="ECO:0007669"/>
    <property type="project" value="UniProtKB-KW"/>
</dbReference>
<dbReference type="InterPro" id="IPR000878">
    <property type="entry name" value="4pyrrol_Mease"/>
</dbReference>
<keyword evidence="5" id="KW-0949">S-adenosyl-L-methionine</keyword>
<dbReference type="GO" id="GO:0032259">
    <property type="term" value="P:methylation"/>
    <property type="evidence" value="ECO:0007669"/>
    <property type="project" value="UniProtKB-KW"/>
</dbReference>
<evidence type="ECO:0000259" key="7">
    <source>
        <dbReference type="Pfam" id="PF00590"/>
    </source>
</evidence>
<dbReference type="Gene3D" id="3.30.950.10">
    <property type="entry name" value="Methyltransferase, Cobalt-precorrin-4 Transmethylase, Domain 2"/>
    <property type="match status" value="1"/>
</dbReference>
<feature type="domain" description="Tetrapyrrole methylase" evidence="7">
    <location>
        <begin position="77"/>
        <end position="276"/>
    </location>
</feature>
<dbReference type="PROSITE" id="PS01296">
    <property type="entry name" value="RSMI"/>
    <property type="match status" value="1"/>
</dbReference>
<dbReference type="InterPro" id="IPR035996">
    <property type="entry name" value="4pyrrol_Methylase_sf"/>
</dbReference>
<dbReference type="InterPro" id="IPR018063">
    <property type="entry name" value="SAM_MeTrfase_RsmI_CS"/>
</dbReference>
<evidence type="ECO:0000313" key="9">
    <source>
        <dbReference type="EMBL" id="SUS05439.1"/>
    </source>
</evidence>
<name>A0A380TD19_9ZZZZ</name>
<dbReference type="InterPro" id="IPR014777">
    <property type="entry name" value="4pyrrole_Mease_sub1"/>
</dbReference>
<dbReference type="AlphaFoldDB" id="A0A380TD19"/>
<keyword evidence="1" id="KW-0963">Cytoplasm</keyword>
<dbReference type="CDD" id="cd11648">
    <property type="entry name" value="RsmI"/>
    <property type="match status" value="1"/>
</dbReference>
<dbReference type="PANTHER" id="PTHR46111">
    <property type="entry name" value="RIBOSOMAL RNA SMALL SUBUNIT METHYLTRANSFERASE I"/>
    <property type="match status" value="1"/>
</dbReference>
<gene>
    <name evidence="9" type="primary">rsmI</name>
    <name evidence="9" type="ORF">DF3PB_1970006</name>
</gene>
<dbReference type="EMBL" id="UIDG01000109">
    <property type="protein sequence ID" value="SUS05439.1"/>
    <property type="molecule type" value="Genomic_DNA"/>
</dbReference>
<dbReference type="Gene3D" id="3.40.1010.10">
    <property type="entry name" value="Cobalt-precorrin-4 Transmethylase, Domain 1"/>
    <property type="match status" value="1"/>
</dbReference>
<dbReference type="SUPFAM" id="SSF53790">
    <property type="entry name" value="Tetrapyrrole methylase"/>
    <property type="match status" value="1"/>
</dbReference>
<dbReference type="NCBIfam" id="TIGR00096">
    <property type="entry name" value="16S rRNA (cytidine(1402)-2'-O)-methyltransferase"/>
    <property type="match status" value="1"/>
</dbReference>
<evidence type="ECO:0000256" key="5">
    <source>
        <dbReference type="ARBA" id="ARBA00022691"/>
    </source>
</evidence>
<dbReference type="FunFam" id="3.30.950.10:FF:000002">
    <property type="entry name" value="Ribosomal RNA small subunit methyltransferase I"/>
    <property type="match status" value="1"/>
</dbReference>
<protein>
    <submittedName>
        <fullName evidence="9">Ribosomal RNA small subunit methyltransferase I</fullName>
        <ecNumber evidence="9">2.1.1.198</ecNumber>
    </submittedName>
</protein>
<dbReference type="PANTHER" id="PTHR46111:SF1">
    <property type="entry name" value="RIBOSOMAL RNA SMALL SUBUNIT METHYLTRANSFERASE I"/>
    <property type="match status" value="1"/>
</dbReference>
<evidence type="ECO:0000256" key="4">
    <source>
        <dbReference type="ARBA" id="ARBA00022679"/>
    </source>
</evidence>